<name>A0AAU8DKU4_9ACTN</name>
<accession>A0AAU8DKU4</accession>
<evidence type="ECO:0000313" key="2">
    <source>
        <dbReference type="EMBL" id="XCG62260.1"/>
    </source>
</evidence>
<proteinExistence type="predicted"/>
<gene>
    <name evidence="2" type="ORF">ABLG96_13405</name>
</gene>
<sequence length="68" mass="7742">MGDEIGRKTQWFFNVRTGQTEQEGQSRSADLLGPYPTQEAAANALQAVREREERLKSEDESWAGRDQD</sequence>
<evidence type="ECO:0008006" key="3">
    <source>
        <dbReference type="Google" id="ProtNLM"/>
    </source>
</evidence>
<evidence type="ECO:0000256" key="1">
    <source>
        <dbReference type="SAM" id="MobiDB-lite"/>
    </source>
</evidence>
<dbReference type="RefSeq" id="WP_353647875.1">
    <property type="nucleotide sequence ID" value="NZ_CP159218.1"/>
</dbReference>
<organism evidence="2">
    <name type="scientific">Nakamurella sp. A5-74</name>
    <dbReference type="NCBI Taxonomy" id="3158264"/>
    <lineage>
        <taxon>Bacteria</taxon>
        <taxon>Bacillati</taxon>
        <taxon>Actinomycetota</taxon>
        <taxon>Actinomycetes</taxon>
        <taxon>Nakamurellales</taxon>
        <taxon>Nakamurellaceae</taxon>
        <taxon>Nakamurella</taxon>
    </lineage>
</organism>
<reference evidence="2" key="1">
    <citation type="submission" date="2024-05" db="EMBL/GenBank/DDBJ databases">
        <authorList>
            <person name="Cai S.Y."/>
            <person name="Jin L.M."/>
            <person name="Li H.R."/>
        </authorList>
    </citation>
    <scope>NUCLEOTIDE SEQUENCE</scope>
    <source>
        <strain evidence="2">A5-74</strain>
    </source>
</reference>
<feature type="compositionally biased region" description="Polar residues" evidence="1">
    <location>
        <begin position="16"/>
        <end position="28"/>
    </location>
</feature>
<protein>
    <recommendedName>
        <fullName evidence="3">SPOR domain-containing protein</fullName>
    </recommendedName>
</protein>
<feature type="compositionally biased region" description="Basic and acidic residues" evidence="1">
    <location>
        <begin position="48"/>
        <end position="68"/>
    </location>
</feature>
<feature type="region of interest" description="Disordered" evidence="1">
    <location>
        <begin position="43"/>
        <end position="68"/>
    </location>
</feature>
<feature type="region of interest" description="Disordered" evidence="1">
    <location>
        <begin position="1"/>
        <end position="31"/>
    </location>
</feature>
<dbReference type="EMBL" id="CP159218">
    <property type="protein sequence ID" value="XCG62260.1"/>
    <property type="molecule type" value="Genomic_DNA"/>
</dbReference>
<dbReference type="AlphaFoldDB" id="A0AAU8DKU4"/>